<dbReference type="GO" id="GO:0015629">
    <property type="term" value="C:actin cytoskeleton"/>
    <property type="evidence" value="ECO:0007669"/>
    <property type="project" value="TreeGrafter"/>
</dbReference>
<feature type="domain" description="Gelsolin-like" evidence="2">
    <location>
        <begin position="136"/>
        <end position="200"/>
    </location>
</feature>
<evidence type="ECO:0000313" key="4">
    <source>
        <dbReference type="Proteomes" id="UP000694401"/>
    </source>
</evidence>
<keyword evidence="1" id="KW-0009">Actin-binding</keyword>
<dbReference type="GO" id="GO:0051016">
    <property type="term" value="P:barbed-end actin filament capping"/>
    <property type="evidence" value="ECO:0007669"/>
    <property type="project" value="TreeGrafter"/>
</dbReference>
<name>A0A8D2PH96_ZOSLA</name>
<accession>A0A8D2PH96</accession>
<dbReference type="Gene3D" id="3.40.20.10">
    <property type="entry name" value="Severin"/>
    <property type="match status" value="3"/>
</dbReference>
<reference evidence="3" key="2">
    <citation type="submission" date="2025-09" db="UniProtKB">
        <authorList>
            <consortium name="Ensembl"/>
        </authorList>
    </citation>
    <scope>IDENTIFICATION</scope>
</reference>
<evidence type="ECO:0000256" key="1">
    <source>
        <dbReference type="ARBA" id="ARBA00023203"/>
    </source>
</evidence>
<evidence type="ECO:0000259" key="2">
    <source>
        <dbReference type="Pfam" id="PF00626"/>
    </source>
</evidence>
<feature type="domain" description="Gelsolin-like" evidence="2">
    <location>
        <begin position="34"/>
        <end position="96"/>
    </location>
</feature>
<keyword evidence="4" id="KW-1185">Reference proteome</keyword>
<dbReference type="InterPro" id="IPR007122">
    <property type="entry name" value="Villin/Gelsolin"/>
</dbReference>
<dbReference type="InterPro" id="IPR007123">
    <property type="entry name" value="Gelsolin-like_dom"/>
</dbReference>
<dbReference type="SMART" id="SM00262">
    <property type="entry name" value="GEL"/>
    <property type="match status" value="3"/>
</dbReference>
<dbReference type="InterPro" id="IPR029006">
    <property type="entry name" value="ADF-H/Gelsolin-like_dom_sf"/>
</dbReference>
<dbReference type="PANTHER" id="PTHR11977:SF127">
    <property type="entry name" value="MACROPHAGE-CAPPING PROTEIN"/>
    <property type="match status" value="1"/>
</dbReference>
<proteinExistence type="predicted"/>
<dbReference type="GO" id="GO:0051015">
    <property type="term" value="F:actin filament binding"/>
    <property type="evidence" value="ECO:0007669"/>
    <property type="project" value="InterPro"/>
</dbReference>
<dbReference type="Ensembl" id="ENSZLMT00000013579.1">
    <property type="protein sequence ID" value="ENSZLMP00000013216.1"/>
    <property type="gene ID" value="ENSZLMG00000009220.1"/>
</dbReference>
<dbReference type="GO" id="GO:0051014">
    <property type="term" value="P:actin filament severing"/>
    <property type="evidence" value="ECO:0007669"/>
    <property type="project" value="TreeGrafter"/>
</dbReference>
<dbReference type="Pfam" id="PF00626">
    <property type="entry name" value="Gelsolin"/>
    <property type="match status" value="2"/>
</dbReference>
<dbReference type="GO" id="GO:0008154">
    <property type="term" value="P:actin polymerization or depolymerization"/>
    <property type="evidence" value="ECO:0007669"/>
    <property type="project" value="TreeGrafter"/>
</dbReference>
<dbReference type="GO" id="GO:0005737">
    <property type="term" value="C:cytoplasm"/>
    <property type="evidence" value="ECO:0007669"/>
    <property type="project" value="TreeGrafter"/>
</dbReference>
<dbReference type="AlphaFoldDB" id="A0A8D2PH96"/>
<evidence type="ECO:0000313" key="3">
    <source>
        <dbReference type="Ensembl" id="ENSZLMP00000013216.1"/>
    </source>
</evidence>
<dbReference type="GO" id="GO:0007417">
    <property type="term" value="P:central nervous system development"/>
    <property type="evidence" value="ECO:0007669"/>
    <property type="project" value="TreeGrafter"/>
</dbReference>
<dbReference type="Proteomes" id="UP000694401">
    <property type="component" value="Unassembled WGS sequence"/>
</dbReference>
<sequence>MYTALPKRYSLPTPPTPSIPGVACLVGEAAAVSVVPEATLGVFFSGDTYLVLHNGTEEQAHLHLWVGRDSSQDEGGTCTLLSTQLSSLLGEHPVTHHGEGGMALPFKHTHPGPDPTSKLYQVKGKGKIWVRHWDPSWASFNTGDCFLLNLGQNLFICCGAQSNVLEHSRVQELAAAIWHSEWGGKAHLEVVADGEEPPEMQVLGPKPALQEGSPEEDMVADQSNTGAAVLNKVSDTTRHMDLTQVATSSPVSQNLLCPDDCFVLDNGAGQDGRKANEQECQAALRVAKEVITSMGLLPQTQVGGHRTPFFKQFFASWK</sequence>
<reference evidence="3" key="1">
    <citation type="submission" date="2025-08" db="UniProtKB">
        <authorList>
            <consortium name="Ensembl"/>
        </authorList>
    </citation>
    <scope>IDENTIFICATION</scope>
</reference>
<protein>
    <submittedName>
        <fullName evidence="3">Capping actin protein, gelsolin like</fullName>
    </submittedName>
</protein>
<dbReference type="GO" id="GO:0005546">
    <property type="term" value="F:phosphatidylinositol-4,5-bisphosphate binding"/>
    <property type="evidence" value="ECO:0007669"/>
    <property type="project" value="TreeGrafter"/>
</dbReference>
<organism evidence="3 4">
    <name type="scientific">Zosterops lateralis melanops</name>
    <dbReference type="NCBI Taxonomy" id="1220523"/>
    <lineage>
        <taxon>Eukaryota</taxon>
        <taxon>Metazoa</taxon>
        <taxon>Chordata</taxon>
        <taxon>Craniata</taxon>
        <taxon>Vertebrata</taxon>
        <taxon>Euteleostomi</taxon>
        <taxon>Archelosauria</taxon>
        <taxon>Archosauria</taxon>
        <taxon>Dinosauria</taxon>
        <taxon>Saurischia</taxon>
        <taxon>Theropoda</taxon>
        <taxon>Coelurosauria</taxon>
        <taxon>Aves</taxon>
        <taxon>Neognathae</taxon>
        <taxon>Neoaves</taxon>
        <taxon>Telluraves</taxon>
        <taxon>Australaves</taxon>
        <taxon>Passeriformes</taxon>
        <taxon>Sylvioidea</taxon>
        <taxon>Zosteropidae</taxon>
        <taxon>Zosterops</taxon>
    </lineage>
</organism>
<dbReference type="PANTHER" id="PTHR11977">
    <property type="entry name" value="VILLIN"/>
    <property type="match status" value="1"/>
</dbReference>
<dbReference type="GO" id="GO:0030031">
    <property type="term" value="P:cell projection assembly"/>
    <property type="evidence" value="ECO:0007669"/>
    <property type="project" value="TreeGrafter"/>
</dbReference>
<dbReference type="SUPFAM" id="SSF55753">
    <property type="entry name" value="Actin depolymerizing proteins"/>
    <property type="match status" value="3"/>
</dbReference>